<comment type="caution">
    <text evidence="2">The sequence shown here is derived from an EMBL/GenBank/DDBJ whole genome shotgun (WGS) entry which is preliminary data.</text>
</comment>
<dbReference type="RefSeq" id="WP_024027533.1">
    <property type="nucleotide sequence ID" value="NZ_ALAN01000047.1"/>
</dbReference>
<keyword evidence="1" id="KW-0812">Transmembrane</keyword>
<feature type="transmembrane region" description="Helical" evidence="1">
    <location>
        <begin position="29"/>
        <end position="49"/>
    </location>
</feature>
<feature type="transmembrane region" description="Helical" evidence="1">
    <location>
        <begin position="56"/>
        <end position="79"/>
    </location>
</feature>
<accession>A0AB94IRJ3</accession>
<evidence type="ECO:0000313" key="2">
    <source>
        <dbReference type="EMBL" id="ETI69568.1"/>
    </source>
</evidence>
<keyword evidence="1" id="KW-0472">Membrane</keyword>
<proteinExistence type="predicted"/>
<evidence type="ECO:0000256" key="1">
    <source>
        <dbReference type="SAM" id="Phobius"/>
    </source>
</evidence>
<organism evidence="2 3">
    <name type="scientific">Neobacillus vireti LMG 21834</name>
    <dbReference type="NCBI Taxonomy" id="1131730"/>
    <lineage>
        <taxon>Bacteria</taxon>
        <taxon>Bacillati</taxon>
        <taxon>Bacillota</taxon>
        <taxon>Bacilli</taxon>
        <taxon>Bacillales</taxon>
        <taxon>Bacillaceae</taxon>
        <taxon>Neobacillus</taxon>
    </lineage>
</organism>
<sequence length="82" mass="9047">MNKYGRLSIIMVGICIAISFFVNENNKHPGIFLFVFSILSITGIIFAILSKKWSNIIIGAVLNSATLVFFFFLLLSMGIGEA</sequence>
<reference evidence="2 3" key="1">
    <citation type="journal article" date="2014" name="Environ. Microbiol.">
        <title>The nitrate-ammonifying and nosZ-carrying bacterium Bacillus vireti is a potent source and sink for nitric and nitrous oxide under high nitrate conditions.</title>
        <authorList>
            <person name="Mania D."/>
            <person name="Heylen K."/>
            <person name="van Spanning R.J."/>
            <person name="Frostegard A."/>
        </authorList>
    </citation>
    <scope>NUCLEOTIDE SEQUENCE [LARGE SCALE GENOMIC DNA]</scope>
    <source>
        <strain evidence="2 3">LMG 21834</strain>
    </source>
</reference>
<protein>
    <submittedName>
        <fullName evidence="2">Uncharacterized protein</fullName>
    </submittedName>
</protein>
<keyword evidence="3" id="KW-1185">Reference proteome</keyword>
<dbReference type="EMBL" id="ALAN01000047">
    <property type="protein sequence ID" value="ETI69568.1"/>
    <property type="molecule type" value="Genomic_DNA"/>
</dbReference>
<name>A0AB94IRJ3_9BACI</name>
<dbReference type="Proteomes" id="UP000018877">
    <property type="component" value="Unassembled WGS sequence"/>
</dbReference>
<dbReference type="AlphaFoldDB" id="A0AB94IRJ3"/>
<evidence type="ECO:0000313" key="3">
    <source>
        <dbReference type="Proteomes" id="UP000018877"/>
    </source>
</evidence>
<feature type="transmembrane region" description="Helical" evidence="1">
    <location>
        <begin position="7"/>
        <end position="23"/>
    </location>
</feature>
<keyword evidence="1" id="KW-1133">Transmembrane helix</keyword>
<gene>
    <name evidence="2" type="ORF">BAVI_06609</name>
</gene>